<evidence type="ECO:0000256" key="7">
    <source>
        <dbReference type="ARBA" id="ARBA00022840"/>
    </source>
</evidence>
<dbReference type="SUPFAM" id="SSF56112">
    <property type="entry name" value="Protein kinase-like (PK-like)"/>
    <property type="match status" value="1"/>
</dbReference>
<evidence type="ECO:0000256" key="1">
    <source>
        <dbReference type="ARBA" id="ARBA00006219"/>
    </source>
</evidence>
<keyword evidence="7" id="KW-0067">ATP-binding</keyword>
<dbReference type="InterPro" id="IPR002575">
    <property type="entry name" value="Aminoglycoside_PTrfase"/>
</dbReference>
<evidence type="ECO:0000256" key="2">
    <source>
        <dbReference type="ARBA" id="ARBA00012193"/>
    </source>
</evidence>
<dbReference type="InterPro" id="IPR011009">
    <property type="entry name" value="Kinase-like_dom_sf"/>
</dbReference>
<keyword evidence="6" id="KW-0418">Kinase</keyword>
<keyword evidence="5" id="KW-0547">Nucleotide-binding</keyword>
<proteinExistence type="inferred from homology"/>
<evidence type="ECO:0000313" key="12">
    <source>
        <dbReference type="EMBL" id="MDJ1158569.1"/>
    </source>
</evidence>
<keyword evidence="4" id="KW-0808">Transferase</keyword>
<evidence type="ECO:0000256" key="9">
    <source>
        <dbReference type="ARBA" id="ARBA00048925"/>
    </source>
</evidence>
<evidence type="ECO:0000256" key="4">
    <source>
        <dbReference type="ARBA" id="ARBA00022679"/>
    </source>
</evidence>
<name>A0ABT7AGS6_9HYPH</name>
<protein>
    <recommendedName>
        <fullName evidence="3">Aminoglycoside 3'-phosphotransferase</fullName>
        <ecNumber evidence="2">2.7.1.95</ecNumber>
    </recommendedName>
</protein>
<accession>A0ABT7AGS6</accession>
<feature type="region of interest" description="Disordered" evidence="10">
    <location>
        <begin position="1"/>
        <end position="64"/>
    </location>
</feature>
<dbReference type="EMBL" id="JASJEV010000005">
    <property type="protein sequence ID" value="MDJ1158569.1"/>
    <property type="molecule type" value="Genomic_DNA"/>
</dbReference>
<dbReference type="RefSeq" id="WP_283740660.1">
    <property type="nucleotide sequence ID" value="NZ_JASJEV010000005.1"/>
</dbReference>
<dbReference type="InterPro" id="IPR024165">
    <property type="entry name" value="Kan/Strep_kinase"/>
</dbReference>
<evidence type="ECO:0000256" key="3">
    <source>
        <dbReference type="ARBA" id="ARBA00017903"/>
    </source>
</evidence>
<dbReference type="Pfam" id="PF01636">
    <property type="entry name" value="APH"/>
    <property type="match status" value="1"/>
</dbReference>
<comment type="catalytic activity">
    <reaction evidence="9">
        <text>kanamycin A + ATP = kanamycin 3'-phosphate + ADP + H(+)</text>
        <dbReference type="Rhea" id="RHEA:24256"/>
        <dbReference type="ChEBI" id="CHEBI:15378"/>
        <dbReference type="ChEBI" id="CHEBI:30616"/>
        <dbReference type="ChEBI" id="CHEBI:57909"/>
        <dbReference type="ChEBI" id="CHEBI:58214"/>
        <dbReference type="ChEBI" id="CHEBI:456216"/>
        <dbReference type="EC" id="2.7.1.95"/>
    </reaction>
</comment>
<evidence type="ECO:0000256" key="10">
    <source>
        <dbReference type="SAM" id="MobiDB-lite"/>
    </source>
</evidence>
<evidence type="ECO:0000256" key="5">
    <source>
        <dbReference type="ARBA" id="ARBA00022741"/>
    </source>
</evidence>
<evidence type="ECO:0000313" key="13">
    <source>
        <dbReference type="Proteomes" id="UP001321492"/>
    </source>
</evidence>
<gene>
    <name evidence="12" type="ORF">QNA08_10010</name>
</gene>
<comment type="caution">
    <text evidence="12">The sequence shown here is derived from an EMBL/GenBank/DDBJ whole genome shotgun (WGS) entry which is preliminary data.</text>
</comment>
<dbReference type="Proteomes" id="UP001321492">
    <property type="component" value="Unassembled WGS sequence"/>
</dbReference>
<feature type="domain" description="Aminoglycoside phosphotransferase" evidence="11">
    <location>
        <begin position="60"/>
        <end position="207"/>
    </location>
</feature>
<sequence>MRLRPGAADRRKIGRRCLPPRGGRAPSPLPEDGSDRPLRPGARRARHPLPARPRPGGPQRAKLAAHERRCRAASRSLHGLDPQGCPFDHRLDRRITLAGARLEAGVVDEDDLDDGRKGRTAAELYGELLAKRPLVETLVVMHGDAYLDNILAEGGRFSGFVDCARLGLADSCQDLALVRRSIGGELGEEWINPFLRRYGSTAADEERLSYDCLLDEFF</sequence>
<evidence type="ECO:0000259" key="11">
    <source>
        <dbReference type="Pfam" id="PF01636"/>
    </source>
</evidence>
<keyword evidence="8" id="KW-0046">Antibiotic resistance</keyword>
<evidence type="ECO:0000256" key="8">
    <source>
        <dbReference type="ARBA" id="ARBA00023251"/>
    </source>
</evidence>
<comment type="similarity">
    <text evidence="1">Belongs to the aminoglycoside phosphotransferase family.</text>
</comment>
<dbReference type="Gene3D" id="3.90.1200.10">
    <property type="match status" value="1"/>
</dbReference>
<reference evidence="12 13" key="1">
    <citation type="submission" date="2023-05" db="EMBL/GenBank/DDBJ databases">
        <title>Chelatococcus sp. nov., a moderately thermophilic bacterium isolated from hot spring microbial mat.</title>
        <authorList>
            <person name="Hu C.-J."/>
            <person name="Li W.-J."/>
        </authorList>
    </citation>
    <scope>NUCLEOTIDE SEQUENCE [LARGE SCALE GENOMIC DNA]</scope>
    <source>
        <strain evidence="12 13">SYSU G07232</strain>
    </source>
</reference>
<dbReference type="EC" id="2.7.1.95" evidence="2"/>
<evidence type="ECO:0000256" key="6">
    <source>
        <dbReference type="ARBA" id="ARBA00022777"/>
    </source>
</evidence>
<organism evidence="12 13">
    <name type="scientific">Chelatococcus albus</name>
    <dbReference type="NCBI Taxonomy" id="3047466"/>
    <lineage>
        <taxon>Bacteria</taxon>
        <taxon>Pseudomonadati</taxon>
        <taxon>Pseudomonadota</taxon>
        <taxon>Alphaproteobacteria</taxon>
        <taxon>Hyphomicrobiales</taxon>
        <taxon>Chelatococcaceae</taxon>
        <taxon>Chelatococcus</taxon>
    </lineage>
</organism>
<keyword evidence="13" id="KW-1185">Reference proteome</keyword>
<dbReference type="CDD" id="cd05150">
    <property type="entry name" value="APH"/>
    <property type="match status" value="1"/>
</dbReference>